<dbReference type="InterPro" id="IPR011971">
    <property type="entry name" value="CHP02284"/>
</dbReference>
<dbReference type="AlphaFoldDB" id="A0A5J5IBX3"/>
<sequence>METTKETIEILQDLVQINNDRITGYERAIKELDNEDEDLKVLFATMIAQSHRAKMALAEEVQVMGKNVDKGTTASGKIYRAWMDLKAVFTGHSRHAVLENCHAGEDAARKAYETALKAEHLPAYLREMIEKQLKTIRESHDEIKALAMQEENS</sequence>
<dbReference type="InterPro" id="IPR019052">
    <property type="entry name" value="DUF2383"/>
</dbReference>
<organism evidence="2 3">
    <name type="scientific">Ginsengibacter hankyongi</name>
    <dbReference type="NCBI Taxonomy" id="2607284"/>
    <lineage>
        <taxon>Bacteria</taxon>
        <taxon>Pseudomonadati</taxon>
        <taxon>Bacteroidota</taxon>
        <taxon>Chitinophagia</taxon>
        <taxon>Chitinophagales</taxon>
        <taxon>Chitinophagaceae</taxon>
        <taxon>Ginsengibacter</taxon>
    </lineage>
</organism>
<evidence type="ECO:0000313" key="2">
    <source>
        <dbReference type="EMBL" id="KAA9034424.1"/>
    </source>
</evidence>
<dbReference type="EMBL" id="VYQF01000015">
    <property type="protein sequence ID" value="KAA9034424.1"/>
    <property type="molecule type" value="Genomic_DNA"/>
</dbReference>
<dbReference type="RefSeq" id="WP_150417128.1">
    <property type="nucleotide sequence ID" value="NZ_VYQF01000015.1"/>
</dbReference>
<gene>
    <name evidence="2" type="ORF">FW778_22345</name>
</gene>
<dbReference type="NCBIfam" id="TIGR02284">
    <property type="entry name" value="PA2169 family four-helix-bundle protein"/>
    <property type="match status" value="1"/>
</dbReference>
<evidence type="ECO:0000313" key="3">
    <source>
        <dbReference type="Proteomes" id="UP000326903"/>
    </source>
</evidence>
<dbReference type="Proteomes" id="UP000326903">
    <property type="component" value="Unassembled WGS sequence"/>
</dbReference>
<dbReference type="Gene3D" id="1.20.1260.10">
    <property type="match status" value="1"/>
</dbReference>
<evidence type="ECO:0000259" key="1">
    <source>
        <dbReference type="Pfam" id="PF09537"/>
    </source>
</evidence>
<accession>A0A5J5IBX3</accession>
<dbReference type="InterPro" id="IPR016920">
    <property type="entry name" value="UCP029477"/>
</dbReference>
<reference evidence="2 3" key="1">
    <citation type="submission" date="2019-09" db="EMBL/GenBank/DDBJ databases">
        <title>Draft genome sequence of Ginsengibacter sp. BR5-29.</title>
        <authorList>
            <person name="Im W.-T."/>
        </authorList>
    </citation>
    <scope>NUCLEOTIDE SEQUENCE [LARGE SCALE GENOMIC DNA]</scope>
    <source>
        <strain evidence="2 3">BR5-29</strain>
    </source>
</reference>
<name>A0A5J5IBX3_9BACT</name>
<comment type="caution">
    <text evidence="2">The sequence shown here is derived from an EMBL/GenBank/DDBJ whole genome shotgun (WGS) entry which is preliminary data.</text>
</comment>
<dbReference type="PIRSF" id="PIRSF029477">
    <property type="entry name" value="UCP029477"/>
    <property type="match status" value="1"/>
</dbReference>
<dbReference type="InterPro" id="IPR012347">
    <property type="entry name" value="Ferritin-like"/>
</dbReference>
<keyword evidence="3" id="KW-1185">Reference proteome</keyword>
<proteinExistence type="predicted"/>
<dbReference type="Pfam" id="PF09537">
    <property type="entry name" value="DUF2383"/>
    <property type="match status" value="1"/>
</dbReference>
<protein>
    <submittedName>
        <fullName evidence="2">PA2169 family four-helix-bundle protein</fullName>
    </submittedName>
</protein>
<feature type="domain" description="DUF2383" evidence="1">
    <location>
        <begin position="7"/>
        <end position="117"/>
    </location>
</feature>